<accession>A0A6B0SGY1</accession>
<organism evidence="2 3">
    <name type="scientific">Halobacterium bonnevillei</name>
    <dbReference type="NCBI Taxonomy" id="2692200"/>
    <lineage>
        <taxon>Archaea</taxon>
        <taxon>Methanobacteriati</taxon>
        <taxon>Methanobacteriota</taxon>
        <taxon>Stenosarchaea group</taxon>
        <taxon>Halobacteria</taxon>
        <taxon>Halobacteriales</taxon>
        <taxon>Halobacteriaceae</taxon>
        <taxon>Halobacterium</taxon>
    </lineage>
</organism>
<feature type="transmembrane region" description="Helical" evidence="1">
    <location>
        <begin position="7"/>
        <end position="26"/>
    </location>
</feature>
<proteinExistence type="predicted"/>
<evidence type="ECO:0000313" key="2">
    <source>
        <dbReference type="EMBL" id="MXR20267.1"/>
    </source>
</evidence>
<keyword evidence="3" id="KW-1185">Reference proteome</keyword>
<dbReference type="EMBL" id="WUUU01000035">
    <property type="protein sequence ID" value="MXR20267.1"/>
    <property type="molecule type" value="Genomic_DNA"/>
</dbReference>
<evidence type="ECO:0008006" key="4">
    <source>
        <dbReference type="Google" id="ProtNLM"/>
    </source>
</evidence>
<keyword evidence="1" id="KW-0472">Membrane</keyword>
<name>A0A6B0SGY1_9EURY</name>
<dbReference type="RefSeq" id="WP_159525820.1">
    <property type="nucleotide sequence ID" value="NZ_WUUU01000035.1"/>
</dbReference>
<dbReference type="AlphaFoldDB" id="A0A6B0SGY1"/>
<evidence type="ECO:0000313" key="3">
    <source>
        <dbReference type="Proteomes" id="UP000471521"/>
    </source>
</evidence>
<feature type="transmembrane region" description="Helical" evidence="1">
    <location>
        <begin position="38"/>
        <end position="55"/>
    </location>
</feature>
<dbReference type="Proteomes" id="UP000471521">
    <property type="component" value="Unassembled WGS sequence"/>
</dbReference>
<evidence type="ECO:0000256" key="1">
    <source>
        <dbReference type="SAM" id="Phobius"/>
    </source>
</evidence>
<keyword evidence="1" id="KW-1133">Transmembrane helix</keyword>
<sequence length="59" mass="6180">MPGRSGRFTWIAVLVAAVALIGYTVFGWRFSDGTSNPIAFGIALVAVGVAVVATLRERA</sequence>
<comment type="caution">
    <text evidence="2">The sequence shown here is derived from an EMBL/GenBank/DDBJ whole genome shotgun (WGS) entry which is preliminary data.</text>
</comment>
<reference evidence="2 3" key="1">
    <citation type="submission" date="2019-12" db="EMBL/GenBank/DDBJ databases">
        <title>Isolation and characterization of three novel carbon monoxide-oxidizing members of Halobacteria from salione crusts and soils.</title>
        <authorList>
            <person name="Myers M.R."/>
            <person name="King G.M."/>
        </authorList>
    </citation>
    <scope>NUCLEOTIDE SEQUENCE [LARGE SCALE GENOMIC DNA]</scope>
    <source>
        <strain evidence="2 3">PCN9</strain>
    </source>
</reference>
<protein>
    <recommendedName>
        <fullName evidence="4">Multidrug transporter</fullName>
    </recommendedName>
</protein>
<gene>
    <name evidence="2" type="ORF">GRX66_06490</name>
</gene>
<keyword evidence="1" id="KW-0812">Transmembrane</keyword>